<dbReference type="Proteomes" id="UP000245507">
    <property type="component" value="Unassembled WGS sequence"/>
</dbReference>
<organism evidence="2 3">
    <name type="scientific">Nocardioides silvaticus</name>
    <dbReference type="NCBI Taxonomy" id="2201891"/>
    <lineage>
        <taxon>Bacteria</taxon>
        <taxon>Bacillati</taxon>
        <taxon>Actinomycetota</taxon>
        <taxon>Actinomycetes</taxon>
        <taxon>Propionibacteriales</taxon>
        <taxon>Nocardioidaceae</taxon>
        <taxon>Nocardioides</taxon>
    </lineage>
</organism>
<name>A0A316TDR6_9ACTN</name>
<feature type="chain" id="PRO_5016240825" description="Camelysin metallo-endopeptidase" evidence="1">
    <location>
        <begin position="32"/>
        <end position="214"/>
    </location>
</feature>
<evidence type="ECO:0008006" key="4">
    <source>
        <dbReference type="Google" id="ProtNLM"/>
    </source>
</evidence>
<dbReference type="EMBL" id="QGDD01000005">
    <property type="protein sequence ID" value="PWN02610.1"/>
    <property type="molecule type" value="Genomic_DNA"/>
</dbReference>
<feature type="signal peptide" evidence="1">
    <location>
        <begin position="1"/>
        <end position="31"/>
    </location>
</feature>
<evidence type="ECO:0000313" key="3">
    <source>
        <dbReference type="Proteomes" id="UP000245507"/>
    </source>
</evidence>
<reference evidence="2 3" key="1">
    <citation type="submission" date="2018-05" db="EMBL/GenBank/DDBJ databases">
        <title>Nocardioides silvaticus genome.</title>
        <authorList>
            <person name="Li C."/>
            <person name="Wang G."/>
        </authorList>
    </citation>
    <scope>NUCLEOTIDE SEQUENCE [LARGE SCALE GENOMIC DNA]</scope>
    <source>
        <strain evidence="2 3">CCTCC AB 2018079</strain>
    </source>
</reference>
<keyword evidence="3" id="KW-1185">Reference proteome</keyword>
<evidence type="ECO:0000256" key="1">
    <source>
        <dbReference type="SAM" id="SignalP"/>
    </source>
</evidence>
<keyword evidence="1" id="KW-0732">Signal</keyword>
<proteinExistence type="predicted"/>
<sequence>MKISSKLSYSNLASTLALAVAVSGVGGVAYAAGVAANSVGSPQIKDGQVKTADLGKNAVTGAKVKNGSVAQADLNAAARTAFTAGADAYFDDLNFHNITSGDPDRTIFEFTVPAGAYLVSASANITNNGGDVNDFTCELTQPVGTEYTRTIATSEVRVANGGGNLGTVALDGVAIDIDVPMELSMTCEGQQAPYSGQVLDPRIVAVELGDAIEK</sequence>
<dbReference type="OrthoDB" id="9845632at2"/>
<evidence type="ECO:0000313" key="2">
    <source>
        <dbReference type="EMBL" id="PWN02610.1"/>
    </source>
</evidence>
<dbReference type="AlphaFoldDB" id="A0A316TDR6"/>
<accession>A0A316TDR6</accession>
<comment type="caution">
    <text evidence="2">The sequence shown here is derived from an EMBL/GenBank/DDBJ whole genome shotgun (WGS) entry which is preliminary data.</text>
</comment>
<dbReference type="RefSeq" id="WP_109694317.1">
    <property type="nucleotide sequence ID" value="NZ_QGDD01000005.1"/>
</dbReference>
<protein>
    <recommendedName>
        <fullName evidence="4">Camelysin metallo-endopeptidase</fullName>
    </recommendedName>
</protein>
<gene>
    <name evidence="2" type="ORF">DJ010_12960</name>
</gene>